<dbReference type="PROSITE" id="PS51257">
    <property type="entry name" value="PROKAR_LIPOPROTEIN"/>
    <property type="match status" value="1"/>
</dbReference>
<gene>
    <name evidence="2" type="ORF">SAMN05216283_10222</name>
</gene>
<dbReference type="EMBL" id="FONW01000002">
    <property type="protein sequence ID" value="SFE89647.1"/>
    <property type="molecule type" value="Genomic_DNA"/>
</dbReference>
<sequence length="160" mass="17921">MKRNIGLLILLTVLFGCNTATQKAQQPEKPEKPIKQPIEGTWKLLSGTLIEKGDTVTTDYTKGVEFIKIINGTHFSFLQHDLTQGKDSAAVFGAGGGTYTLKDGVYTENLDYCSAREWEGNSFEFEVQVDGDTLIQQGVEKIEEQGIDRMNIERYIRVKN</sequence>
<accession>A0A1I2EAD5</accession>
<dbReference type="RefSeq" id="WP_093918714.1">
    <property type="nucleotide sequence ID" value="NZ_FONW01000002.1"/>
</dbReference>
<keyword evidence="3" id="KW-1185">Reference proteome</keyword>
<dbReference type="AlphaFoldDB" id="A0A1I2EAD5"/>
<evidence type="ECO:0000313" key="3">
    <source>
        <dbReference type="Proteomes" id="UP000198964"/>
    </source>
</evidence>
<keyword evidence="1" id="KW-0732">Signal</keyword>
<dbReference type="STRING" id="655355.SAMN05216283_10222"/>
<evidence type="ECO:0008006" key="4">
    <source>
        <dbReference type="Google" id="ProtNLM"/>
    </source>
</evidence>
<evidence type="ECO:0000313" key="2">
    <source>
        <dbReference type="EMBL" id="SFE89647.1"/>
    </source>
</evidence>
<feature type="signal peptide" evidence="1">
    <location>
        <begin position="1"/>
        <end position="22"/>
    </location>
</feature>
<reference evidence="2 3" key="1">
    <citation type="submission" date="2016-10" db="EMBL/GenBank/DDBJ databases">
        <authorList>
            <person name="de Groot N.N."/>
        </authorList>
    </citation>
    <scope>NUCLEOTIDE SEQUENCE [LARGE SCALE GENOMIC DNA]</scope>
    <source>
        <strain evidence="2 3">CGMCC 1.9156</strain>
    </source>
</reference>
<dbReference type="Proteomes" id="UP000198964">
    <property type="component" value="Unassembled WGS sequence"/>
</dbReference>
<name>A0A1I2EAD5_9BACT</name>
<proteinExistence type="predicted"/>
<organism evidence="2 3">
    <name type="scientific">Sunxiuqinia elliptica</name>
    <dbReference type="NCBI Taxonomy" id="655355"/>
    <lineage>
        <taxon>Bacteria</taxon>
        <taxon>Pseudomonadati</taxon>
        <taxon>Bacteroidota</taxon>
        <taxon>Bacteroidia</taxon>
        <taxon>Marinilabiliales</taxon>
        <taxon>Prolixibacteraceae</taxon>
        <taxon>Sunxiuqinia</taxon>
    </lineage>
</organism>
<protein>
    <recommendedName>
        <fullName evidence="4">Lipocalin-like domain-containing protein</fullName>
    </recommendedName>
</protein>
<evidence type="ECO:0000256" key="1">
    <source>
        <dbReference type="SAM" id="SignalP"/>
    </source>
</evidence>
<feature type="chain" id="PRO_5011715915" description="Lipocalin-like domain-containing protein" evidence="1">
    <location>
        <begin position="23"/>
        <end position="160"/>
    </location>
</feature>